<protein>
    <submittedName>
        <fullName evidence="2">Putative secreted protein</fullName>
    </submittedName>
</protein>
<feature type="chain" id="PRO_5025425045" evidence="1">
    <location>
        <begin position="35"/>
        <end position="79"/>
    </location>
</feature>
<sequence>MMAPARKRWSGVSVLLSIACFVVLEEAIWYFVQACHVGCWEDCIPGDGFFGTSSSGLCSFHFAKMPRDVGLQVREGHFF</sequence>
<dbReference type="EMBL" id="GIFC01002132">
    <property type="protein sequence ID" value="MXU84215.1"/>
    <property type="molecule type" value="Transcribed_RNA"/>
</dbReference>
<dbReference type="AlphaFoldDB" id="A0A6B0U6L9"/>
<feature type="signal peptide" evidence="1">
    <location>
        <begin position="1"/>
        <end position="34"/>
    </location>
</feature>
<accession>A0A6B0U6L9</accession>
<keyword evidence="1" id="KW-0732">Signal</keyword>
<evidence type="ECO:0000256" key="1">
    <source>
        <dbReference type="SAM" id="SignalP"/>
    </source>
</evidence>
<reference evidence="2" key="1">
    <citation type="submission" date="2019-12" db="EMBL/GenBank/DDBJ databases">
        <title>An insight into the sialome of adult female Ixodes ricinus ticks feeding for 6 days.</title>
        <authorList>
            <person name="Perner J."/>
            <person name="Ribeiro J.M.C."/>
        </authorList>
    </citation>
    <scope>NUCLEOTIDE SEQUENCE</scope>
    <source>
        <strain evidence="2">Semi-engorged</strain>
        <tissue evidence="2">Salivary glands</tissue>
    </source>
</reference>
<proteinExistence type="predicted"/>
<organism evidence="2">
    <name type="scientific">Ixodes ricinus</name>
    <name type="common">Common tick</name>
    <name type="synonym">Acarus ricinus</name>
    <dbReference type="NCBI Taxonomy" id="34613"/>
    <lineage>
        <taxon>Eukaryota</taxon>
        <taxon>Metazoa</taxon>
        <taxon>Ecdysozoa</taxon>
        <taxon>Arthropoda</taxon>
        <taxon>Chelicerata</taxon>
        <taxon>Arachnida</taxon>
        <taxon>Acari</taxon>
        <taxon>Parasitiformes</taxon>
        <taxon>Ixodida</taxon>
        <taxon>Ixodoidea</taxon>
        <taxon>Ixodidae</taxon>
        <taxon>Ixodinae</taxon>
        <taxon>Ixodes</taxon>
    </lineage>
</organism>
<evidence type="ECO:0000313" key="2">
    <source>
        <dbReference type="EMBL" id="MXU84215.1"/>
    </source>
</evidence>
<name>A0A6B0U6L9_IXORI</name>
<dbReference type="PROSITE" id="PS51257">
    <property type="entry name" value="PROKAR_LIPOPROTEIN"/>
    <property type="match status" value="1"/>
</dbReference>